<keyword evidence="6 7" id="KW-0472">Membrane</keyword>
<dbReference type="PANTHER" id="PTHR30221">
    <property type="entry name" value="SMALL-CONDUCTANCE MECHANOSENSITIVE CHANNEL"/>
    <property type="match status" value="1"/>
</dbReference>
<dbReference type="SUPFAM" id="SSF82861">
    <property type="entry name" value="Mechanosensitive channel protein MscS (YggB), transmembrane region"/>
    <property type="match status" value="1"/>
</dbReference>
<keyword evidence="7" id="KW-0407">Ion channel</keyword>
<dbReference type="Pfam" id="PF00924">
    <property type="entry name" value="MS_channel_2nd"/>
    <property type="match status" value="1"/>
</dbReference>
<dbReference type="Gene3D" id="3.30.70.100">
    <property type="match status" value="1"/>
</dbReference>
<feature type="domain" description="Mechanosensitive ion channel MscS C-terminal" evidence="9">
    <location>
        <begin position="173"/>
        <end position="258"/>
    </location>
</feature>
<dbReference type="GO" id="GO:0005886">
    <property type="term" value="C:plasma membrane"/>
    <property type="evidence" value="ECO:0007669"/>
    <property type="project" value="UniProtKB-SubCell"/>
</dbReference>
<name>A0A839UJF5_9GAMM</name>
<keyword evidence="3" id="KW-1003">Cell membrane</keyword>
<keyword evidence="7" id="KW-0813">Transport</keyword>
<dbReference type="InterPro" id="IPR010920">
    <property type="entry name" value="LSM_dom_sf"/>
</dbReference>
<evidence type="ECO:0000259" key="10">
    <source>
        <dbReference type="Pfam" id="PF21088"/>
    </source>
</evidence>
<dbReference type="GO" id="GO:0008381">
    <property type="term" value="F:mechanosensitive monoatomic ion channel activity"/>
    <property type="evidence" value="ECO:0007669"/>
    <property type="project" value="InterPro"/>
</dbReference>
<reference evidence="11 12" key="1">
    <citation type="submission" date="2020-08" db="EMBL/GenBank/DDBJ databases">
        <title>Genomic Encyclopedia of Type Strains, Phase III (KMG-III): the genomes of soil and plant-associated and newly described type strains.</title>
        <authorList>
            <person name="Whitman W."/>
        </authorList>
    </citation>
    <scope>NUCLEOTIDE SEQUENCE [LARGE SCALE GENOMIC DNA]</scope>
    <source>
        <strain evidence="11 12">CECT 8571</strain>
    </source>
</reference>
<organism evidence="11 12">
    <name type="scientific">Simiduia aestuariiviva</name>
    <dbReference type="NCBI Taxonomy" id="1510459"/>
    <lineage>
        <taxon>Bacteria</taxon>
        <taxon>Pseudomonadati</taxon>
        <taxon>Pseudomonadota</taxon>
        <taxon>Gammaproteobacteria</taxon>
        <taxon>Cellvibrionales</taxon>
        <taxon>Cellvibrionaceae</taxon>
        <taxon>Simiduia</taxon>
    </lineage>
</organism>
<feature type="domain" description="Mechanosensitive ion channel transmembrane helices 2/3" evidence="10">
    <location>
        <begin position="66"/>
        <end position="99"/>
    </location>
</feature>
<comment type="similarity">
    <text evidence="2 7">Belongs to the MscS (TC 1.A.23) family.</text>
</comment>
<comment type="subcellular location">
    <subcellularLocation>
        <location evidence="7">Cell inner membrane</location>
        <topology evidence="7">Multi-pass membrane protein</topology>
    </subcellularLocation>
    <subcellularLocation>
        <location evidence="1">Cell membrane</location>
        <topology evidence="1">Multi-pass membrane protein</topology>
    </subcellularLocation>
</comment>
<dbReference type="AlphaFoldDB" id="A0A839UJF5"/>
<evidence type="ECO:0000256" key="2">
    <source>
        <dbReference type="ARBA" id="ARBA00008017"/>
    </source>
</evidence>
<feature type="domain" description="Mechanosensitive ion channel MscS" evidence="8">
    <location>
        <begin position="101"/>
        <end position="166"/>
    </location>
</feature>
<evidence type="ECO:0000256" key="5">
    <source>
        <dbReference type="ARBA" id="ARBA00022989"/>
    </source>
</evidence>
<evidence type="ECO:0000313" key="11">
    <source>
        <dbReference type="EMBL" id="MBB3166901.1"/>
    </source>
</evidence>
<comment type="caution">
    <text evidence="11">The sequence shown here is derived from an EMBL/GenBank/DDBJ whole genome shotgun (WGS) entry which is preliminary data.</text>
</comment>
<dbReference type="Proteomes" id="UP000559987">
    <property type="component" value="Unassembled WGS sequence"/>
</dbReference>
<accession>A0A839UJF5</accession>
<dbReference type="InterPro" id="IPR049142">
    <property type="entry name" value="MS_channel_1st"/>
</dbReference>
<comment type="subunit">
    <text evidence="7">Homoheptamer.</text>
</comment>
<evidence type="ECO:0000259" key="9">
    <source>
        <dbReference type="Pfam" id="PF21082"/>
    </source>
</evidence>
<dbReference type="EMBL" id="JACHXZ010000001">
    <property type="protein sequence ID" value="MBB3166901.1"/>
    <property type="molecule type" value="Genomic_DNA"/>
</dbReference>
<dbReference type="PANTHER" id="PTHR30221:SF1">
    <property type="entry name" value="SMALL-CONDUCTANCE MECHANOSENSITIVE CHANNEL"/>
    <property type="match status" value="1"/>
</dbReference>
<sequence length="271" mass="29410">MDWMSKLESVAVTYGPKALLALLVLWIGWKLIGVLVSVLDKGLEKSNTEVTLRKFLGSLIGSILKVMLIISVASMIGVQTTSFVAVLGAAGLAVGLALQGSLSNFAGGVLILLFKPFKAGDVIEAQGILGKVKDIQIFTTRIVTGDNKLIFVPNGPLANGNIINYSAQSHRRVDMVFGIGYGDSIDKARDAIHQVIAGNDMIIKDEEGREPLIAISALADSSVNFNVRVWTSTDNYWPVFYYMHEHIKKSFDANGISIPFPQRDVHLHQAS</sequence>
<comment type="function">
    <text evidence="7">Mechanosensitive channel that participates in the regulation of osmotic pressure changes within the cell, opening in response to stretch forces in the membrane lipid bilayer, without the need for other proteins. Contributes to normal resistance to hypoosmotic shock. Forms an ion channel of 1.0 nanosiemens conductance with a slight preference for anions.</text>
</comment>
<dbReference type="Gene3D" id="2.30.30.60">
    <property type="match status" value="1"/>
</dbReference>
<feature type="transmembrane region" description="Helical" evidence="7">
    <location>
        <begin position="83"/>
        <end position="114"/>
    </location>
</feature>
<feature type="transmembrane region" description="Helical" evidence="7">
    <location>
        <begin position="20"/>
        <end position="43"/>
    </location>
</feature>
<evidence type="ECO:0000259" key="8">
    <source>
        <dbReference type="Pfam" id="PF00924"/>
    </source>
</evidence>
<dbReference type="SUPFAM" id="SSF50182">
    <property type="entry name" value="Sm-like ribonucleoproteins"/>
    <property type="match status" value="1"/>
</dbReference>
<dbReference type="InterPro" id="IPR045275">
    <property type="entry name" value="MscS_archaea/bacteria_type"/>
</dbReference>
<dbReference type="InterPro" id="IPR049278">
    <property type="entry name" value="MS_channel_C"/>
</dbReference>
<dbReference type="Pfam" id="PF21082">
    <property type="entry name" value="MS_channel_3rd"/>
    <property type="match status" value="1"/>
</dbReference>
<keyword evidence="7" id="KW-0406">Ion transport</keyword>
<proteinExistence type="inferred from homology"/>
<dbReference type="InterPro" id="IPR023408">
    <property type="entry name" value="MscS_beta-dom_sf"/>
</dbReference>
<comment type="caution">
    <text evidence="7">Lacks conserved residue(s) required for the propagation of feature annotation.</text>
</comment>
<feature type="transmembrane region" description="Helical" evidence="7">
    <location>
        <begin position="55"/>
        <end position="77"/>
    </location>
</feature>
<dbReference type="SUPFAM" id="SSF82689">
    <property type="entry name" value="Mechanosensitive channel protein MscS (YggB), C-terminal domain"/>
    <property type="match status" value="1"/>
</dbReference>
<dbReference type="InterPro" id="IPR011014">
    <property type="entry name" value="MscS_channel_TM-2"/>
</dbReference>
<keyword evidence="5 7" id="KW-1133">Transmembrane helix</keyword>
<keyword evidence="7" id="KW-0997">Cell inner membrane</keyword>
<gene>
    <name evidence="11" type="ORF">FHS30_000077</name>
</gene>
<evidence type="ECO:0000256" key="4">
    <source>
        <dbReference type="ARBA" id="ARBA00022692"/>
    </source>
</evidence>
<protein>
    <recommendedName>
        <fullName evidence="7">Small-conductance mechanosensitive channel</fullName>
    </recommendedName>
</protein>
<evidence type="ECO:0000256" key="7">
    <source>
        <dbReference type="RuleBase" id="RU369025"/>
    </source>
</evidence>
<keyword evidence="4 7" id="KW-0812">Transmembrane</keyword>
<dbReference type="Pfam" id="PF21088">
    <property type="entry name" value="MS_channel_1st"/>
    <property type="match status" value="1"/>
</dbReference>
<evidence type="ECO:0000256" key="6">
    <source>
        <dbReference type="ARBA" id="ARBA00023136"/>
    </source>
</evidence>
<keyword evidence="12" id="KW-1185">Reference proteome</keyword>
<dbReference type="Gene3D" id="1.10.287.1260">
    <property type="match status" value="1"/>
</dbReference>
<evidence type="ECO:0000313" key="12">
    <source>
        <dbReference type="Proteomes" id="UP000559987"/>
    </source>
</evidence>
<dbReference type="InterPro" id="IPR011066">
    <property type="entry name" value="MscS_channel_C_sf"/>
</dbReference>
<evidence type="ECO:0000256" key="3">
    <source>
        <dbReference type="ARBA" id="ARBA00022475"/>
    </source>
</evidence>
<dbReference type="InterPro" id="IPR006685">
    <property type="entry name" value="MscS_channel_2nd"/>
</dbReference>
<evidence type="ECO:0000256" key="1">
    <source>
        <dbReference type="ARBA" id="ARBA00004651"/>
    </source>
</evidence>
<dbReference type="RefSeq" id="WP_183907243.1">
    <property type="nucleotide sequence ID" value="NZ_JACHXZ010000001.1"/>
</dbReference>